<keyword evidence="2" id="KW-1185">Reference proteome</keyword>
<protein>
    <submittedName>
        <fullName evidence="1">26346_t:CDS:1</fullName>
    </submittedName>
</protein>
<dbReference type="PANTHER" id="PTHR14187">
    <property type="entry name" value="ALPHA KINASE/ELONGATION FACTOR 2 KINASE"/>
    <property type="match status" value="1"/>
</dbReference>
<dbReference type="SUPFAM" id="SSF53067">
    <property type="entry name" value="Actin-like ATPase domain"/>
    <property type="match status" value="1"/>
</dbReference>
<dbReference type="InterPro" id="IPR043129">
    <property type="entry name" value="ATPase_NBD"/>
</dbReference>
<comment type="caution">
    <text evidence="1">The sequence shown here is derived from an EMBL/GenBank/DDBJ whole genome shotgun (WGS) entry which is preliminary data.</text>
</comment>
<evidence type="ECO:0000313" key="2">
    <source>
        <dbReference type="Proteomes" id="UP000789901"/>
    </source>
</evidence>
<dbReference type="Proteomes" id="UP000789901">
    <property type="component" value="Unassembled WGS sequence"/>
</dbReference>
<name>A0ABN7XR98_GIGMA</name>
<gene>
    <name evidence="1" type="ORF">GMARGA_LOCUS46421</name>
</gene>
<sequence length="150" mass="17534">EFCGSTYVDDEFLKFLAVKAGKSAVKILKEKHYDCVNYLVDKFFCPEVKLSFSGKKDDFQIIEFDIEKKCPALIQYINGPERDQLEDHEWVIDLDFATVKSFFDPVINKIRRLIDFQLSKCPNYSVLFLVGGFSESRYLQQMIKEEFGDK</sequence>
<feature type="non-terminal residue" evidence="1">
    <location>
        <position position="1"/>
    </location>
</feature>
<accession>A0ABN7XR98</accession>
<reference evidence="1 2" key="1">
    <citation type="submission" date="2021-06" db="EMBL/GenBank/DDBJ databases">
        <authorList>
            <person name="Kallberg Y."/>
            <person name="Tangrot J."/>
            <person name="Rosling A."/>
        </authorList>
    </citation>
    <scope>NUCLEOTIDE SEQUENCE [LARGE SCALE GENOMIC DNA]</scope>
    <source>
        <strain evidence="1 2">120-4 pot B 10/14</strain>
    </source>
</reference>
<proteinExistence type="predicted"/>
<organism evidence="1 2">
    <name type="scientific">Gigaspora margarita</name>
    <dbReference type="NCBI Taxonomy" id="4874"/>
    <lineage>
        <taxon>Eukaryota</taxon>
        <taxon>Fungi</taxon>
        <taxon>Fungi incertae sedis</taxon>
        <taxon>Mucoromycota</taxon>
        <taxon>Glomeromycotina</taxon>
        <taxon>Glomeromycetes</taxon>
        <taxon>Diversisporales</taxon>
        <taxon>Gigasporaceae</taxon>
        <taxon>Gigaspora</taxon>
    </lineage>
</organism>
<dbReference type="EMBL" id="CAJVQB010172837">
    <property type="protein sequence ID" value="CAG8857602.1"/>
    <property type="molecule type" value="Genomic_DNA"/>
</dbReference>
<evidence type="ECO:0000313" key="1">
    <source>
        <dbReference type="EMBL" id="CAG8857602.1"/>
    </source>
</evidence>
<dbReference type="PANTHER" id="PTHR14187:SF5">
    <property type="entry name" value="HEAT SHOCK 70 KDA PROTEIN 12A"/>
    <property type="match status" value="1"/>
</dbReference>
<feature type="non-terminal residue" evidence="1">
    <location>
        <position position="150"/>
    </location>
</feature>